<feature type="region of interest" description="Disordered" evidence="1">
    <location>
        <begin position="13"/>
        <end position="52"/>
    </location>
</feature>
<dbReference type="PANTHER" id="PTHR24559">
    <property type="entry name" value="TRANSPOSON TY3-I GAG-POL POLYPROTEIN"/>
    <property type="match status" value="1"/>
</dbReference>
<keyword evidence="3" id="KW-1185">Reference proteome</keyword>
<comment type="caution">
    <text evidence="2">The sequence shown here is derived from an EMBL/GenBank/DDBJ whole genome shotgun (WGS) entry which is preliminary data.</text>
</comment>
<feature type="compositionally biased region" description="Basic and acidic residues" evidence="1">
    <location>
        <begin position="41"/>
        <end position="52"/>
    </location>
</feature>
<evidence type="ECO:0000313" key="3">
    <source>
        <dbReference type="Proteomes" id="UP001151760"/>
    </source>
</evidence>
<dbReference type="Gene3D" id="3.30.70.270">
    <property type="match status" value="1"/>
</dbReference>
<gene>
    <name evidence="2" type="ORF">Tco_0625124</name>
</gene>
<accession>A0ABQ4WG02</accession>
<dbReference type="PANTHER" id="PTHR24559:SF444">
    <property type="entry name" value="REVERSE TRANSCRIPTASE DOMAIN-CONTAINING PROTEIN"/>
    <property type="match status" value="1"/>
</dbReference>
<dbReference type="SUPFAM" id="SSF56672">
    <property type="entry name" value="DNA/RNA polymerases"/>
    <property type="match status" value="1"/>
</dbReference>
<dbReference type="InterPro" id="IPR053134">
    <property type="entry name" value="RNA-dir_DNA_polymerase"/>
</dbReference>
<evidence type="ECO:0008006" key="4">
    <source>
        <dbReference type="Google" id="ProtNLM"/>
    </source>
</evidence>
<feature type="compositionally biased region" description="Polar residues" evidence="1">
    <location>
        <begin position="23"/>
        <end position="40"/>
    </location>
</feature>
<dbReference type="InterPro" id="IPR043502">
    <property type="entry name" value="DNA/RNA_pol_sf"/>
</dbReference>
<reference evidence="2" key="2">
    <citation type="submission" date="2022-01" db="EMBL/GenBank/DDBJ databases">
        <authorList>
            <person name="Yamashiro T."/>
            <person name="Shiraishi A."/>
            <person name="Satake H."/>
            <person name="Nakayama K."/>
        </authorList>
    </citation>
    <scope>NUCLEOTIDE SEQUENCE</scope>
</reference>
<evidence type="ECO:0000313" key="2">
    <source>
        <dbReference type="EMBL" id="GJS51762.1"/>
    </source>
</evidence>
<name>A0ABQ4WG02_9ASTR</name>
<dbReference type="InterPro" id="IPR043128">
    <property type="entry name" value="Rev_trsase/Diguanyl_cyclase"/>
</dbReference>
<proteinExistence type="predicted"/>
<dbReference type="EMBL" id="BQNB010008607">
    <property type="protein sequence ID" value="GJS51762.1"/>
    <property type="molecule type" value="Genomic_DNA"/>
</dbReference>
<protein>
    <recommendedName>
        <fullName evidence="4">Reverse transcriptase domain-containing protein</fullName>
    </recommendedName>
</protein>
<reference evidence="2" key="1">
    <citation type="journal article" date="2022" name="Int. J. Mol. Sci.">
        <title>Draft Genome of Tanacetum Coccineum: Genomic Comparison of Closely Related Tanacetum-Family Plants.</title>
        <authorList>
            <person name="Yamashiro T."/>
            <person name="Shiraishi A."/>
            <person name="Nakayama K."/>
            <person name="Satake H."/>
        </authorList>
    </citation>
    <scope>NUCLEOTIDE SEQUENCE</scope>
</reference>
<sequence length="157" mass="18169">MYLAQTKLGHLRLEASRHDGRSATHSGTPSRHSRRMSTSQAKEKGQAPERNKAIQEEVEKLVGDGFMKEVHYYSWLSNPIMVKKHDGCWQMCVDFKDPNQACPKDGYPLPEIDWKVESLCGYPFKCFLDAYKRYHQIKMAKEDEEMTTFITSQGIFC</sequence>
<organism evidence="2 3">
    <name type="scientific">Tanacetum coccineum</name>
    <dbReference type="NCBI Taxonomy" id="301880"/>
    <lineage>
        <taxon>Eukaryota</taxon>
        <taxon>Viridiplantae</taxon>
        <taxon>Streptophyta</taxon>
        <taxon>Embryophyta</taxon>
        <taxon>Tracheophyta</taxon>
        <taxon>Spermatophyta</taxon>
        <taxon>Magnoliopsida</taxon>
        <taxon>eudicotyledons</taxon>
        <taxon>Gunneridae</taxon>
        <taxon>Pentapetalae</taxon>
        <taxon>asterids</taxon>
        <taxon>campanulids</taxon>
        <taxon>Asterales</taxon>
        <taxon>Asteraceae</taxon>
        <taxon>Asteroideae</taxon>
        <taxon>Anthemideae</taxon>
        <taxon>Anthemidinae</taxon>
        <taxon>Tanacetum</taxon>
    </lineage>
</organism>
<feature type="compositionally biased region" description="Basic and acidic residues" evidence="1">
    <location>
        <begin position="13"/>
        <end position="22"/>
    </location>
</feature>
<dbReference type="Proteomes" id="UP001151760">
    <property type="component" value="Unassembled WGS sequence"/>
</dbReference>
<evidence type="ECO:0000256" key="1">
    <source>
        <dbReference type="SAM" id="MobiDB-lite"/>
    </source>
</evidence>
<dbReference type="Gene3D" id="3.10.10.10">
    <property type="entry name" value="HIV Type 1 Reverse Transcriptase, subunit A, domain 1"/>
    <property type="match status" value="1"/>
</dbReference>